<dbReference type="Proteomes" id="UP001634007">
    <property type="component" value="Unassembled WGS sequence"/>
</dbReference>
<dbReference type="EMBL" id="JBJKBG010000002">
    <property type="protein sequence ID" value="KAL3749592.1"/>
    <property type="molecule type" value="Genomic_DNA"/>
</dbReference>
<dbReference type="AlphaFoldDB" id="A0ABD3LDS8"/>
<evidence type="ECO:0000256" key="1">
    <source>
        <dbReference type="ARBA" id="ARBA00010820"/>
    </source>
</evidence>
<feature type="region of interest" description="Disordered" evidence="2">
    <location>
        <begin position="1"/>
        <end position="239"/>
    </location>
</feature>
<evidence type="ECO:0000313" key="4">
    <source>
        <dbReference type="EMBL" id="KAL3749592.1"/>
    </source>
</evidence>
<dbReference type="PANTHER" id="PTHR31662:SF33">
    <property type="entry name" value="DNA-BINDING STOREKEEPER PROTEIN TRANSCRIPTIONAL REGULATOR-LIKE PROTEIN"/>
    <property type="match status" value="1"/>
</dbReference>
<evidence type="ECO:0000256" key="2">
    <source>
        <dbReference type="SAM" id="MobiDB-lite"/>
    </source>
</evidence>
<dbReference type="InterPro" id="IPR007592">
    <property type="entry name" value="GEBP"/>
</dbReference>
<sequence>MAPKRKRPTPSHESPPTDVSSGEESRTGPLPPTAEEQREADEESGEEESGSSGAPSGSQSRSDDEAAYEQQPARPSQQKKKKPSLDSDSGSSYESDPRNVTRAVEPVAAAKEGASKKPARHQQSERQPAKRDGNAEGGGEESSGPSESHDEAARHEFLKPSRAKKPTPDSESSESKSEDETRAVKAVAAGKEVTPVEEPARSQELKKRPTERRRKGSDVNNGARAGATTQHTGEGSPLFRRIWSENDEIKLLKGMIKFHKKKKLEPLTNFSLFKRFLDKKSVRFDFSPNESQIFNKIRSMKRKFSNGCKAGRIWKKPHDQKFFELSRVLWGGENGGEKVHSSLKKIKTSKNASKIAAPPTKLEEEEEFEDGIRASEPSLLRLTSMGLGEEVVKIGIGMIDSSEMEELKERWRQMRLSELQVASDRATLMNHQAKLFMDGYRRAKQQLQEADCDP</sequence>
<evidence type="ECO:0000259" key="3">
    <source>
        <dbReference type="Pfam" id="PF04504"/>
    </source>
</evidence>
<feature type="compositionally biased region" description="Basic and acidic residues" evidence="2">
    <location>
        <begin position="147"/>
        <end position="159"/>
    </location>
</feature>
<dbReference type="PANTHER" id="PTHR31662">
    <property type="entry name" value="BNAANNG10740D PROTEIN-RELATED"/>
    <property type="match status" value="1"/>
</dbReference>
<name>A0ABD3LDS8_EUCGL</name>
<protein>
    <recommendedName>
        <fullName evidence="3">Glabrous enhancer-binding protein-like DBD domain-containing protein</fullName>
    </recommendedName>
</protein>
<dbReference type="InterPro" id="IPR053932">
    <property type="entry name" value="GeBP-like_DBD"/>
</dbReference>
<dbReference type="Pfam" id="PF04504">
    <property type="entry name" value="GeBP-like_DBD"/>
    <property type="match status" value="1"/>
</dbReference>
<organism evidence="4 5">
    <name type="scientific">Eucalyptus globulus</name>
    <name type="common">Tasmanian blue gum</name>
    <dbReference type="NCBI Taxonomy" id="34317"/>
    <lineage>
        <taxon>Eukaryota</taxon>
        <taxon>Viridiplantae</taxon>
        <taxon>Streptophyta</taxon>
        <taxon>Embryophyta</taxon>
        <taxon>Tracheophyta</taxon>
        <taxon>Spermatophyta</taxon>
        <taxon>Magnoliopsida</taxon>
        <taxon>eudicotyledons</taxon>
        <taxon>Gunneridae</taxon>
        <taxon>Pentapetalae</taxon>
        <taxon>rosids</taxon>
        <taxon>malvids</taxon>
        <taxon>Myrtales</taxon>
        <taxon>Myrtaceae</taxon>
        <taxon>Myrtoideae</taxon>
        <taxon>Eucalypteae</taxon>
        <taxon>Eucalyptus</taxon>
    </lineage>
</organism>
<evidence type="ECO:0000313" key="5">
    <source>
        <dbReference type="Proteomes" id="UP001634007"/>
    </source>
</evidence>
<feature type="compositionally biased region" description="Basic and acidic residues" evidence="2">
    <location>
        <begin position="198"/>
        <end position="208"/>
    </location>
</feature>
<feature type="compositionally biased region" description="Basic and acidic residues" evidence="2">
    <location>
        <begin position="122"/>
        <end position="134"/>
    </location>
</feature>
<accession>A0ABD3LDS8</accession>
<comment type="caution">
    <text evidence="4">The sequence shown here is derived from an EMBL/GenBank/DDBJ whole genome shotgun (WGS) entry which is preliminary data.</text>
</comment>
<feature type="compositionally biased region" description="Polar residues" evidence="2">
    <location>
        <begin position="11"/>
        <end position="22"/>
    </location>
</feature>
<reference evidence="4 5" key="1">
    <citation type="submission" date="2024-11" db="EMBL/GenBank/DDBJ databases">
        <title>Chromosome-level genome assembly of Eucalyptus globulus Labill. provides insights into its genome evolution.</title>
        <authorList>
            <person name="Li X."/>
        </authorList>
    </citation>
    <scope>NUCLEOTIDE SEQUENCE [LARGE SCALE GENOMIC DNA]</scope>
    <source>
        <strain evidence="4">CL2024</strain>
        <tissue evidence="4">Fresh tender leaves</tissue>
    </source>
</reference>
<feature type="domain" description="Glabrous enhancer-binding protein-like DBD" evidence="3">
    <location>
        <begin position="239"/>
        <end position="331"/>
    </location>
</feature>
<dbReference type="GO" id="GO:0010468">
    <property type="term" value="P:regulation of gene expression"/>
    <property type="evidence" value="ECO:0007669"/>
    <property type="project" value="UniProtKB-ARBA"/>
</dbReference>
<keyword evidence="5" id="KW-1185">Reference proteome</keyword>
<gene>
    <name evidence="4" type="ORF">ACJRO7_010689</name>
</gene>
<feature type="compositionally biased region" description="Low complexity" evidence="2">
    <location>
        <begin position="50"/>
        <end position="60"/>
    </location>
</feature>
<feature type="compositionally biased region" description="Basic and acidic residues" evidence="2">
    <location>
        <begin position="173"/>
        <end position="183"/>
    </location>
</feature>
<proteinExistence type="inferred from homology"/>
<feature type="compositionally biased region" description="Acidic residues" evidence="2">
    <location>
        <begin position="38"/>
        <end position="49"/>
    </location>
</feature>
<comment type="similarity">
    <text evidence="1">Belongs to the GeBP family.</text>
</comment>